<proteinExistence type="predicted"/>
<dbReference type="AlphaFoldDB" id="A0A5J5GA69"/>
<keyword evidence="2" id="KW-1003">Cell membrane</keyword>
<dbReference type="EMBL" id="VYKK01000012">
    <property type="protein sequence ID" value="KAA9004918.1"/>
    <property type="molecule type" value="Genomic_DNA"/>
</dbReference>
<sequence length="292" mass="32569">MKLICAAVAVLLAGLWAGLKLRLERSSRLKALRSLPMEGLRLRAVGEPMLALLERPAAKALFPGYVLRLQRSVQRIHGIRQSSERTLLFMAEMLAYAWLLMLGGCAMTLLGAGMSGLVMGLLLAVLVPAALGMDLHSKVRQREELILMELPELLNGILLLVGAGETVQRSIVRCMESRRDRTEHPLYREMFTLMAEWESGYSIQQAFENFSKRCAVQEVSLFTTTILLNHRRGGSDLALALRDLSRVLWEKRKAVSRTRGEQASSKLIFPMVLIFVIVMVLVGAPALMMLNL</sequence>
<evidence type="ECO:0000256" key="4">
    <source>
        <dbReference type="ARBA" id="ARBA00022989"/>
    </source>
</evidence>
<evidence type="ECO:0000259" key="7">
    <source>
        <dbReference type="Pfam" id="PF00482"/>
    </source>
</evidence>
<dbReference type="Proteomes" id="UP000367750">
    <property type="component" value="Unassembled WGS sequence"/>
</dbReference>
<evidence type="ECO:0000256" key="6">
    <source>
        <dbReference type="SAM" id="Phobius"/>
    </source>
</evidence>
<gene>
    <name evidence="8" type="ORF">F4V43_09870</name>
</gene>
<evidence type="ECO:0000313" key="8">
    <source>
        <dbReference type="EMBL" id="KAA9004918.1"/>
    </source>
</evidence>
<evidence type="ECO:0000256" key="5">
    <source>
        <dbReference type="ARBA" id="ARBA00023136"/>
    </source>
</evidence>
<dbReference type="GO" id="GO:0005886">
    <property type="term" value="C:plasma membrane"/>
    <property type="evidence" value="ECO:0007669"/>
    <property type="project" value="UniProtKB-SubCell"/>
</dbReference>
<dbReference type="PANTHER" id="PTHR35007:SF2">
    <property type="entry name" value="PILUS ASSEMBLE PROTEIN"/>
    <property type="match status" value="1"/>
</dbReference>
<feature type="transmembrane region" description="Helical" evidence="6">
    <location>
        <begin position="116"/>
        <end position="135"/>
    </location>
</feature>
<keyword evidence="9" id="KW-1185">Reference proteome</keyword>
<evidence type="ECO:0000313" key="9">
    <source>
        <dbReference type="Proteomes" id="UP000367750"/>
    </source>
</evidence>
<feature type="transmembrane region" description="Helical" evidence="6">
    <location>
        <begin position="87"/>
        <end position="110"/>
    </location>
</feature>
<evidence type="ECO:0000256" key="1">
    <source>
        <dbReference type="ARBA" id="ARBA00004651"/>
    </source>
</evidence>
<keyword evidence="5 6" id="KW-0472">Membrane</keyword>
<accession>A0A5J5GA69</accession>
<evidence type="ECO:0000256" key="3">
    <source>
        <dbReference type="ARBA" id="ARBA00022692"/>
    </source>
</evidence>
<feature type="domain" description="Type II secretion system protein GspF" evidence="7">
    <location>
        <begin position="160"/>
        <end position="284"/>
    </location>
</feature>
<reference evidence="8 9" key="1">
    <citation type="submission" date="2019-09" db="EMBL/GenBank/DDBJ databases">
        <title>Bacillus ochoae sp. nov., Paenibacillus whitsoniae sp. nov., Paenibacillus spiritus sp. nov. Isolated from the Mars Exploration Rover during spacecraft assembly.</title>
        <authorList>
            <person name="Seuylemezian A."/>
            <person name="Vaishampayan P."/>
        </authorList>
    </citation>
    <scope>NUCLEOTIDE SEQUENCE [LARGE SCALE GENOMIC DNA]</scope>
    <source>
        <strain evidence="8 9">MER_111</strain>
    </source>
</reference>
<comment type="caution">
    <text evidence="8">The sequence shown here is derived from an EMBL/GenBank/DDBJ whole genome shotgun (WGS) entry which is preliminary data.</text>
</comment>
<comment type="subcellular location">
    <subcellularLocation>
        <location evidence="1">Cell membrane</location>
        <topology evidence="1">Multi-pass membrane protein</topology>
    </subcellularLocation>
</comment>
<keyword evidence="3 6" id="KW-0812">Transmembrane</keyword>
<protein>
    <submittedName>
        <fullName evidence="8">Type II secretion protein F</fullName>
    </submittedName>
</protein>
<name>A0A5J5GA69_9BACL</name>
<dbReference type="PANTHER" id="PTHR35007">
    <property type="entry name" value="INTEGRAL MEMBRANE PROTEIN-RELATED"/>
    <property type="match status" value="1"/>
</dbReference>
<dbReference type="OrthoDB" id="9793966at2"/>
<evidence type="ECO:0000256" key="2">
    <source>
        <dbReference type="ARBA" id="ARBA00022475"/>
    </source>
</evidence>
<organism evidence="8 9">
    <name type="scientific">Paenibacillus spiritus</name>
    <dbReference type="NCBI Taxonomy" id="2496557"/>
    <lineage>
        <taxon>Bacteria</taxon>
        <taxon>Bacillati</taxon>
        <taxon>Bacillota</taxon>
        <taxon>Bacilli</taxon>
        <taxon>Bacillales</taxon>
        <taxon>Paenibacillaceae</taxon>
        <taxon>Paenibacillus</taxon>
    </lineage>
</organism>
<keyword evidence="4 6" id="KW-1133">Transmembrane helix</keyword>
<dbReference type="Pfam" id="PF00482">
    <property type="entry name" value="T2SSF"/>
    <property type="match status" value="1"/>
</dbReference>
<feature type="transmembrane region" description="Helical" evidence="6">
    <location>
        <begin position="267"/>
        <end position="290"/>
    </location>
</feature>
<dbReference type="InterPro" id="IPR018076">
    <property type="entry name" value="T2SS_GspF_dom"/>
</dbReference>
<dbReference type="RefSeq" id="WP_150458070.1">
    <property type="nucleotide sequence ID" value="NZ_VYKK01000012.1"/>
</dbReference>